<evidence type="ECO:0000313" key="1">
    <source>
        <dbReference type="EMBL" id="EGQ78482.1"/>
    </source>
</evidence>
<reference evidence="1 2" key="1">
    <citation type="submission" date="2011-05" db="EMBL/GenBank/DDBJ databases">
        <authorList>
            <person name="Muzny D."/>
            <person name="Qin X."/>
            <person name="Deng J."/>
            <person name="Jiang H."/>
            <person name="Liu Y."/>
            <person name="Qu J."/>
            <person name="Song X.-Z."/>
            <person name="Zhang L."/>
            <person name="Thornton R."/>
            <person name="Coyle M."/>
            <person name="Francisco L."/>
            <person name="Jackson L."/>
            <person name="Javaid M."/>
            <person name="Korchina V."/>
            <person name="Kovar C."/>
            <person name="Mata R."/>
            <person name="Mathew T."/>
            <person name="Ngo R."/>
            <person name="Nguyen L."/>
            <person name="Nguyen N."/>
            <person name="Okwuonu G."/>
            <person name="Ongeri F."/>
            <person name="Pham C."/>
            <person name="Simmons D."/>
            <person name="Wilczek-Boney K."/>
            <person name="Hale W."/>
            <person name="Jakkamsetti A."/>
            <person name="Pham P."/>
            <person name="Ruth R."/>
            <person name="San Lucas F."/>
            <person name="Warren J."/>
            <person name="Zhang J."/>
            <person name="Zhao Z."/>
            <person name="Zhou C."/>
            <person name="Zhu D."/>
            <person name="Lee S."/>
            <person name="Bess C."/>
            <person name="Blankenburg K."/>
            <person name="Forbes L."/>
            <person name="Fu Q."/>
            <person name="Gubbala S."/>
            <person name="Hirani K."/>
            <person name="Jayaseelan J.C."/>
            <person name="Lara F."/>
            <person name="Munidasa M."/>
            <person name="Palculict T."/>
            <person name="Patil S."/>
            <person name="Pu L.-L."/>
            <person name="Saada N."/>
            <person name="Tang L."/>
            <person name="Weissenberger G."/>
            <person name="Zhu Y."/>
            <person name="Hemphill L."/>
            <person name="Shang Y."/>
            <person name="Youmans B."/>
            <person name="Ayvaz T."/>
            <person name="Ross M."/>
            <person name="Santibanez J."/>
            <person name="Aqrawi P."/>
            <person name="Gross S."/>
            <person name="Joshi V."/>
            <person name="Fowler G."/>
            <person name="Nazareth L."/>
            <person name="Reid J."/>
            <person name="Worley K."/>
            <person name="Petrosino J."/>
            <person name="Highlander S."/>
            <person name="Gibbs R."/>
        </authorList>
    </citation>
    <scope>NUCLEOTIDE SEQUENCE [LARGE SCALE GENOMIC DNA]</scope>
    <source>
        <strain evidence="1 2">ATCC 33926</strain>
    </source>
</reference>
<accession>A0AA36ULX5</accession>
<dbReference type="Proteomes" id="UP000004982">
    <property type="component" value="Unassembled WGS sequence"/>
</dbReference>
<dbReference type="EMBL" id="AFQE01000009">
    <property type="protein sequence ID" value="EGQ78482.1"/>
    <property type="molecule type" value="Genomic_DNA"/>
</dbReference>
<dbReference type="AlphaFoldDB" id="A0AA36ULX5"/>
<gene>
    <name evidence="1" type="ORF">HMPREF9418_0095</name>
</gene>
<protein>
    <submittedName>
        <fullName evidence="1">Uncharacterized protein</fullName>
    </submittedName>
</protein>
<sequence>MALPTPLCILAVHSRHYRLVSYFNPLYVSGGLGRLKAEYGRVICFRNRFD</sequence>
<comment type="caution">
    <text evidence="1">The sequence shown here is derived from an EMBL/GenBank/DDBJ whole genome shotgun (WGS) entry which is preliminary data.</text>
</comment>
<proteinExistence type="predicted"/>
<organism evidence="1 2">
    <name type="scientific">Neisseria macacae ATCC 33926</name>
    <dbReference type="NCBI Taxonomy" id="997348"/>
    <lineage>
        <taxon>Bacteria</taxon>
        <taxon>Pseudomonadati</taxon>
        <taxon>Pseudomonadota</taxon>
        <taxon>Betaproteobacteria</taxon>
        <taxon>Neisseriales</taxon>
        <taxon>Neisseriaceae</taxon>
        <taxon>Neisseria</taxon>
    </lineage>
</organism>
<name>A0AA36ULX5_9NEIS</name>
<evidence type="ECO:0000313" key="2">
    <source>
        <dbReference type="Proteomes" id="UP000004982"/>
    </source>
</evidence>